<reference evidence="12" key="1">
    <citation type="submission" date="2020-02" db="EMBL/GenBank/DDBJ databases">
        <authorList>
            <person name="Meier V. D."/>
        </authorList>
    </citation>
    <scope>NUCLEOTIDE SEQUENCE</scope>
    <source>
        <strain evidence="12">AVDCRST_MAG80</strain>
    </source>
</reference>
<feature type="binding site" evidence="11">
    <location>
        <position position="134"/>
    </location>
    <ligand>
        <name>substrate</name>
    </ligand>
</feature>
<evidence type="ECO:0000256" key="9">
    <source>
        <dbReference type="ARBA" id="ARBA00023141"/>
    </source>
</evidence>
<keyword evidence="5 11" id="KW-0808">Transferase</keyword>
<dbReference type="InterPro" id="IPR023000">
    <property type="entry name" value="Shikimate_kinase_CS"/>
</dbReference>
<evidence type="ECO:0000256" key="5">
    <source>
        <dbReference type="ARBA" id="ARBA00022679"/>
    </source>
</evidence>
<dbReference type="PANTHER" id="PTHR21087">
    <property type="entry name" value="SHIKIMATE KINASE"/>
    <property type="match status" value="1"/>
</dbReference>
<evidence type="ECO:0000256" key="10">
    <source>
        <dbReference type="ARBA" id="ARBA00048567"/>
    </source>
</evidence>
<comment type="catalytic activity">
    <reaction evidence="10 11">
        <text>shikimate + ATP = 3-phosphoshikimate + ADP + H(+)</text>
        <dbReference type="Rhea" id="RHEA:13121"/>
        <dbReference type="ChEBI" id="CHEBI:15378"/>
        <dbReference type="ChEBI" id="CHEBI:30616"/>
        <dbReference type="ChEBI" id="CHEBI:36208"/>
        <dbReference type="ChEBI" id="CHEBI:145989"/>
        <dbReference type="ChEBI" id="CHEBI:456216"/>
        <dbReference type="EC" id="2.7.1.71"/>
    </reaction>
</comment>
<evidence type="ECO:0000313" key="12">
    <source>
        <dbReference type="EMBL" id="CAA9439363.1"/>
    </source>
</evidence>
<gene>
    <name evidence="11" type="primary">aroK</name>
    <name evidence="12" type="ORF">AVDCRST_MAG80-1171</name>
</gene>
<feature type="binding site" evidence="11">
    <location>
        <position position="81"/>
    </location>
    <ligand>
        <name>substrate</name>
    </ligand>
</feature>
<dbReference type="SUPFAM" id="SSF52540">
    <property type="entry name" value="P-loop containing nucleoside triphosphate hydrolases"/>
    <property type="match status" value="1"/>
</dbReference>
<dbReference type="GO" id="GO:0005829">
    <property type="term" value="C:cytosol"/>
    <property type="evidence" value="ECO:0007669"/>
    <property type="project" value="TreeGrafter"/>
</dbReference>
<feature type="binding site" evidence="11">
    <location>
        <begin position="12"/>
        <end position="17"/>
    </location>
    <ligand>
        <name>ATP</name>
        <dbReference type="ChEBI" id="CHEBI:30616"/>
    </ligand>
</feature>
<feature type="binding site" evidence="11">
    <location>
        <position position="117"/>
    </location>
    <ligand>
        <name>ATP</name>
        <dbReference type="ChEBI" id="CHEBI:30616"/>
    </ligand>
</feature>
<keyword evidence="6 11" id="KW-0547">Nucleotide-binding</keyword>
<comment type="function">
    <text evidence="11">Catalyzes the specific phosphorylation of the 3-hydroxyl group of shikimic acid using ATP as a cosubstrate.</text>
</comment>
<dbReference type="EMBL" id="CADCVC010000101">
    <property type="protein sequence ID" value="CAA9439363.1"/>
    <property type="molecule type" value="Genomic_DNA"/>
</dbReference>
<dbReference type="UniPathway" id="UPA00053">
    <property type="reaction ID" value="UER00088"/>
</dbReference>
<dbReference type="GO" id="GO:0005524">
    <property type="term" value="F:ATP binding"/>
    <property type="evidence" value="ECO:0007669"/>
    <property type="project" value="UniProtKB-UniRule"/>
</dbReference>
<keyword evidence="11" id="KW-0479">Metal-binding</keyword>
<keyword evidence="8 11" id="KW-0067">ATP-binding</keyword>
<dbReference type="InterPro" id="IPR027417">
    <property type="entry name" value="P-loop_NTPase"/>
</dbReference>
<comment type="cofactor">
    <cofactor evidence="11">
        <name>Mg(2+)</name>
        <dbReference type="ChEBI" id="CHEBI:18420"/>
    </cofactor>
    <text evidence="11">Binds 1 Mg(2+) ion per subunit.</text>
</comment>
<dbReference type="AlphaFoldDB" id="A0A6J4QCQ9"/>
<dbReference type="PROSITE" id="PS01128">
    <property type="entry name" value="SHIKIMATE_KINASE"/>
    <property type="match status" value="1"/>
</dbReference>
<evidence type="ECO:0000256" key="11">
    <source>
        <dbReference type="HAMAP-Rule" id="MF_00109"/>
    </source>
</evidence>
<feature type="binding site" evidence="11">
    <location>
        <position position="151"/>
    </location>
    <ligand>
        <name>ATP</name>
        <dbReference type="ChEBI" id="CHEBI:30616"/>
    </ligand>
</feature>
<keyword evidence="4 11" id="KW-0028">Amino-acid biosynthesis</keyword>
<dbReference type="Pfam" id="PF01202">
    <property type="entry name" value="SKI"/>
    <property type="match status" value="1"/>
</dbReference>
<dbReference type="InterPro" id="IPR000623">
    <property type="entry name" value="Shikimate_kinase/TSH1"/>
</dbReference>
<keyword evidence="9 11" id="KW-0057">Aromatic amino acid biosynthesis</keyword>
<keyword evidence="11" id="KW-0963">Cytoplasm</keyword>
<evidence type="ECO:0000256" key="8">
    <source>
        <dbReference type="ARBA" id="ARBA00022840"/>
    </source>
</evidence>
<dbReference type="PRINTS" id="PR01100">
    <property type="entry name" value="SHIKIMTKNASE"/>
</dbReference>
<feature type="binding site" evidence="11">
    <location>
        <position position="16"/>
    </location>
    <ligand>
        <name>Mg(2+)</name>
        <dbReference type="ChEBI" id="CHEBI:18420"/>
    </ligand>
</feature>
<evidence type="ECO:0000256" key="6">
    <source>
        <dbReference type="ARBA" id="ARBA00022741"/>
    </source>
</evidence>
<name>A0A6J4QCQ9_9ACTN</name>
<organism evidence="12">
    <name type="scientific">uncultured Rubrobacteraceae bacterium</name>
    <dbReference type="NCBI Taxonomy" id="349277"/>
    <lineage>
        <taxon>Bacteria</taxon>
        <taxon>Bacillati</taxon>
        <taxon>Actinomycetota</taxon>
        <taxon>Rubrobacteria</taxon>
        <taxon>Rubrobacterales</taxon>
        <taxon>Rubrobacteraceae</taxon>
        <taxon>environmental samples</taxon>
    </lineage>
</organism>
<sequence>MEGPLAIVGYMGSGKSTVGRIVAESLRWEFVDLDEAVAERAGLSIPEIFESSGEPYFRNLERRELMHALDGPHDTVIACGGGVIIDPRNRARLMEVPTVFLWEDTDVLYRRTRGLGRPLRGTSFEDFARRYSERLPYYLEVAALQIEPGNRPPRRVADEILDWFRGE</sequence>
<dbReference type="HAMAP" id="MF_00109">
    <property type="entry name" value="Shikimate_kinase"/>
    <property type="match status" value="1"/>
</dbReference>
<dbReference type="GO" id="GO:0009423">
    <property type="term" value="P:chorismate biosynthetic process"/>
    <property type="evidence" value="ECO:0007669"/>
    <property type="project" value="UniProtKB-UniRule"/>
</dbReference>
<comment type="subunit">
    <text evidence="11">Monomer.</text>
</comment>
<feature type="binding site" evidence="11">
    <location>
        <position position="58"/>
    </location>
    <ligand>
        <name>substrate</name>
    </ligand>
</feature>
<comment type="similarity">
    <text evidence="2 11">Belongs to the shikimate kinase family.</text>
</comment>
<dbReference type="CDD" id="cd00464">
    <property type="entry name" value="SK"/>
    <property type="match status" value="1"/>
</dbReference>
<evidence type="ECO:0000256" key="7">
    <source>
        <dbReference type="ARBA" id="ARBA00022777"/>
    </source>
</evidence>
<keyword evidence="11" id="KW-0460">Magnesium</keyword>
<proteinExistence type="inferred from homology"/>
<dbReference type="EC" id="2.7.1.71" evidence="3 11"/>
<evidence type="ECO:0000256" key="4">
    <source>
        <dbReference type="ARBA" id="ARBA00022605"/>
    </source>
</evidence>
<dbReference type="Gene3D" id="3.40.50.300">
    <property type="entry name" value="P-loop containing nucleotide triphosphate hydrolases"/>
    <property type="match status" value="1"/>
</dbReference>
<dbReference type="GO" id="GO:0000287">
    <property type="term" value="F:magnesium ion binding"/>
    <property type="evidence" value="ECO:0007669"/>
    <property type="project" value="UniProtKB-UniRule"/>
</dbReference>
<protein>
    <recommendedName>
        <fullName evidence="3 11">Shikimate kinase</fullName>
        <shortName evidence="11">SK</shortName>
        <ecNumber evidence="3 11">2.7.1.71</ecNumber>
    </recommendedName>
</protein>
<accession>A0A6J4QCQ9</accession>
<comment type="pathway">
    <text evidence="1 11">Metabolic intermediate biosynthesis; chorismate biosynthesis; chorismate from D-erythrose 4-phosphate and phosphoenolpyruvate: step 5/7.</text>
</comment>
<evidence type="ECO:0000256" key="2">
    <source>
        <dbReference type="ARBA" id="ARBA00006997"/>
    </source>
</evidence>
<dbReference type="PANTHER" id="PTHR21087:SF16">
    <property type="entry name" value="SHIKIMATE KINASE 1, CHLOROPLASTIC"/>
    <property type="match status" value="1"/>
</dbReference>
<comment type="subcellular location">
    <subcellularLocation>
        <location evidence="11">Cytoplasm</location>
    </subcellularLocation>
</comment>
<evidence type="ECO:0000256" key="3">
    <source>
        <dbReference type="ARBA" id="ARBA00012154"/>
    </source>
</evidence>
<dbReference type="GO" id="GO:0004765">
    <property type="term" value="F:shikimate kinase activity"/>
    <property type="evidence" value="ECO:0007669"/>
    <property type="project" value="UniProtKB-UniRule"/>
</dbReference>
<evidence type="ECO:0000256" key="1">
    <source>
        <dbReference type="ARBA" id="ARBA00004842"/>
    </source>
</evidence>
<dbReference type="GO" id="GO:0008652">
    <property type="term" value="P:amino acid biosynthetic process"/>
    <property type="evidence" value="ECO:0007669"/>
    <property type="project" value="UniProtKB-KW"/>
</dbReference>
<feature type="binding site" evidence="11">
    <location>
        <position position="34"/>
    </location>
    <ligand>
        <name>substrate</name>
    </ligand>
</feature>
<dbReference type="InterPro" id="IPR031322">
    <property type="entry name" value="Shikimate/glucono_kinase"/>
</dbReference>
<dbReference type="GO" id="GO:0009073">
    <property type="term" value="P:aromatic amino acid family biosynthetic process"/>
    <property type="evidence" value="ECO:0007669"/>
    <property type="project" value="UniProtKB-KW"/>
</dbReference>
<keyword evidence="7 11" id="KW-0418">Kinase</keyword>